<evidence type="ECO:0000256" key="4">
    <source>
        <dbReference type="ARBA" id="ARBA00022617"/>
    </source>
</evidence>
<accession>A0A816LBS3</accession>
<keyword evidence="5 13" id="KW-0812">Transmembrane</keyword>
<dbReference type="FunFam" id="1.10.630.10:FF:000029">
    <property type="entry name" value="Cytochrome P450 734A1"/>
    <property type="match status" value="3"/>
</dbReference>
<keyword evidence="9 12" id="KW-0408">Iron</keyword>
<protein>
    <submittedName>
        <fullName evidence="14">(rape) hypothetical protein</fullName>
    </submittedName>
</protein>
<evidence type="ECO:0000256" key="13">
    <source>
        <dbReference type="SAM" id="Phobius"/>
    </source>
</evidence>
<organism evidence="14">
    <name type="scientific">Brassica napus</name>
    <name type="common">Rape</name>
    <dbReference type="NCBI Taxonomy" id="3708"/>
    <lineage>
        <taxon>Eukaryota</taxon>
        <taxon>Viridiplantae</taxon>
        <taxon>Streptophyta</taxon>
        <taxon>Embryophyta</taxon>
        <taxon>Tracheophyta</taxon>
        <taxon>Spermatophyta</taxon>
        <taxon>Magnoliopsida</taxon>
        <taxon>eudicotyledons</taxon>
        <taxon>Gunneridae</taxon>
        <taxon>Pentapetalae</taxon>
        <taxon>rosids</taxon>
        <taxon>malvids</taxon>
        <taxon>Brassicales</taxon>
        <taxon>Brassicaceae</taxon>
        <taxon>Brassiceae</taxon>
        <taxon>Brassica</taxon>
    </lineage>
</organism>
<dbReference type="InterPro" id="IPR002401">
    <property type="entry name" value="Cyt_P450_E_grp-I"/>
</dbReference>
<dbReference type="GO" id="GO:0005506">
    <property type="term" value="F:iron ion binding"/>
    <property type="evidence" value="ECO:0007669"/>
    <property type="project" value="InterPro"/>
</dbReference>
<evidence type="ECO:0000256" key="5">
    <source>
        <dbReference type="ARBA" id="ARBA00022692"/>
    </source>
</evidence>
<keyword evidence="6 12" id="KW-0479">Metal-binding</keyword>
<proteinExistence type="inferred from homology"/>
<dbReference type="Gramene" id="CDX98481">
    <property type="protein sequence ID" value="CDX98481"/>
    <property type="gene ID" value="GSBRNA2T00106108001"/>
</dbReference>
<sequence>MSFSVVAAALVVVAAAAASLWAWRIVKYVWIRPKMLESHLRRQGLAGTPYTPLVGDIKRNVDMMMEARSKPIKLTDDVTPRLLPLALKMFNSHGRSFFIWIGPVPAVMITNPEQIKEVFNKIYDFEKAATFPLFRLLAGGLASYKGDKWANHRRIINPAFHLEKIKNMVPAFYHCCSEVVCQWERLVLDKETPCEVDVWPWLVNLTADVISHTAFGSSYKEGQRIFQLQGELAELIAQAFKKSYIPGLRFYPTKSNRRMKAIDREINTILRGIISKREKAREAGEAVNNDLLGILLESNSEESQRNGMSVEEVMKECKLFYFAGQETTSVLLVWTMVLLSHHQDWQVKAREEVMQTLGGNNTKPDIHSLSNLKVMTMIFNEVLRLYPPVAQLKRAVNKEMKLGELTLPAGVQVYIPTALVHRDPELWGDDAVEFNPERFRDGLSKATKNQVSFFPFGWGPRICIGQSFALLEAKMALALILQRFSFELSPSYVHAPQTVMTTRPQYTRRTRKINDYLSYIYISSSSDISEVAVATAVVVVTVLIWKGLNLAWFRPKKHEAYLKRQGLSGTPFTFLVGDAVREASMVEQAKSRSISLSDDYTPRVMPMILQTVKDHGETCYMWMGPTASVIVKKPEHIKEVLNRANDFPKPPVHPVVELFATGVALYSGEKWSKHRKIINHSFHLEKLKIMIPAFHESCIKMISKWERLVREQGSSAEIDVWPYLEDVTSDAISRTAFGSSYEEGKRIFELQEEQGRRLVKALEMAFIPGMRFLPTRNNMRMKQIDREVKSRLGEIIKKRQRAMEAGEAPKNDLLGILLESNSGDHGMSTKDVIEECRLFNFAGQETTADLLVWTMIMLSLHKKWQDQARQEILQVLGKSNKPNFDALSRLKIMSMILNEVLRLYPPGILLGRTIEKETKLDEEVTLPGGAQVVIPTLMVHRDPELWGEDVNEFKPERFADGISKATKNQVSFLPFGWGPRFCPGQNFALMEAKMALVLILRRFSFELSPTYTHAPHTVLTLHPQFGAPLIFHTLQDHIKDISPPHAFLHQDSQTLKTTKKMEILISSLAIVAVLWWIWTTVEWVWVKPKMLESFLRSQGLAGTRYTPLVGDMRRNFSMLKEARSKPMKPTDDLISIVMPYSFHMLTTYGKTFFTWLGPVPSITIMNPQLIKEVYNKVHDFPKTHTFPLVVLIADGLANADGHKWAKHRKIINPAFHFEKIKNMVPTFQQSCSEVVFQWEKLVPEKGTSCEVDVWPWIVNLTGDVISRTAFGSSYKEGQRIFILQGELANLIMQAQGKNYIPGYRHFPTRNNRRIKAIVREIQIILKGIISNREKARDAGEAPSDDLLGLLLESNLEATGNGLTTEEILEECKLFYFAGQETTSVLLAWTMVLLSQHQDWQARAREEVIQVFGDREPDIEGINHLKVMTMIIYEVLRLYPPLIQMNRAIHKEIKLGDLTLPAGVQVNMPVLLIHRDTKLWGDDAAEFKPERFKDGISKATKNHVCFLPFGWGPRICIGQNFALLEAKIALALILRRFFFELSPSYVHAPYTVITIHPHFGAHLILNKL</sequence>
<dbReference type="PANTHER" id="PTHR24282:SF113">
    <property type="entry name" value="CYTOCHROME P450"/>
    <property type="match status" value="1"/>
</dbReference>
<evidence type="ECO:0000313" key="14">
    <source>
        <dbReference type="EMBL" id="CAF1934648.1"/>
    </source>
</evidence>
<keyword evidence="11 13" id="KW-0472">Membrane</keyword>
<evidence type="ECO:0000256" key="3">
    <source>
        <dbReference type="ARBA" id="ARBA00010617"/>
    </source>
</evidence>
<keyword evidence="8" id="KW-0560">Oxidoreductase</keyword>
<feature type="transmembrane region" description="Helical" evidence="13">
    <location>
        <begin position="1063"/>
        <end position="1086"/>
    </location>
</feature>
<dbReference type="GO" id="GO:0016705">
    <property type="term" value="F:oxidoreductase activity, acting on paired donors, with incorporation or reduction of molecular oxygen"/>
    <property type="evidence" value="ECO:0007669"/>
    <property type="project" value="InterPro"/>
</dbReference>
<reference evidence="14" key="1">
    <citation type="submission" date="2021-01" db="EMBL/GenBank/DDBJ databases">
        <authorList>
            <consortium name="Genoscope - CEA"/>
            <person name="William W."/>
        </authorList>
    </citation>
    <scope>NUCLEOTIDE SEQUENCE</scope>
</reference>
<dbReference type="Pfam" id="PF00067">
    <property type="entry name" value="p450"/>
    <property type="match status" value="3"/>
</dbReference>
<evidence type="ECO:0000256" key="8">
    <source>
        <dbReference type="ARBA" id="ARBA00023002"/>
    </source>
</evidence>
<dbReference type="SUPFAM" id="SSF48264">
    <property type="entry name" value="Cytochrome P450"/>
    <property type="match status" value="3"/>
</dbReference>
<keyword evidence="10" id="KW-0503">Monooxygenase</keyword>
<dbReference type="InterPro" id="IPR001128">
    <property type="entry name" value="Cyt_P450"/>
</dbReference>
<keyword evidence="7 13" id="KW-1133">Transmembrane helix</keyword>
<dbReference type="CDD" id="cd20642">
    <property type="entry name" value="CYP72"/>
    <property type="match status" value="3"/>
</dbReference>
<dbReference type="Gene3D" id="1.10.630.10">
    <property type="entry name" value="Cytochrome P450"/>
    <property type="match status" value="3"/>
</dbReference>
<dbReference type="GO" id="GO:0020037">
    <property type="term" value="F:heme binding"/>
    <property type="evidence" value="ECO:0007669"/>
    <property type="project" value="InterPro"/>
</dbReference>
<comment type="similarity">
    <text evidence="3">Belongs to the cytochrome P450 family.</text>
</comment>
<dbReference type="PROSITE" id="PS00086">
    <property type="entry name" value="CYTOCHROME_P450"/>
    <property type="match status" value="3"/>
</dbReference>
<dbReference type="SMR" id="A0A816LBS3"/>
<evidence type="ECO:0000256" key="12">
    <source>
        <dbReference type="PIRSR" id="PIRSR602401-1"/>
    </source>
</evidence>
<feature type="binding site" description="axial binding residue" evidence="12">
    <location>
        <position position="463"/>
    </location>
    <ligand>
        <name>heme</name>
        <dbReference type="ChEBI" id="CHEBI:30413"/>
    </ligand>
    <ligandPart>
        <name>Fe</name>
        <dbReference type="ChEBI" id="CHEBI:18248"/>
    </ligandPart>
</feature>
<name>A0A816LBS3_BRANA</name>
<dbReference type="PANTHER" id="PTHR24282">
    <property type="entry name" value="CYTOCHROME P450 FAMILY MEMBER"/>
    <property type="match status" value="1"/>
</dbReference>
<comment type="cofactor">
    <cofactor evidence="1 12">
        <name>heme</name>
        <dbReference type="ChEBI" id="CHEBI:30413"/>
    </cofactor>
</comment>
<dbReference type="PRINTS" id="PR00385">
    <property type="entry name" value="P450"/>
</dbReference>
<dbReference type="InterPro" id="IPR050665">
    <property type="entry name" value="Cytochrome_P450_Monooxygen"/>
</dbReference>
<dbReference type="PRINTS" id="PR00463">
    <property type="entry name" value="EP450I"/>
</dbReference>
<evidence type="ECO:0000256" key="6">
    <source>
        <dbReference type="ARBA" id="ARBA00022723"/>
    </source>
</evidence>
<dbReference type="GO" id="GO:0004497">
    <property type="term" value="F:monooxygenase activity"/>
    <property type="evidence" value="ECO:0007669"/>
    <property type="project" value="UniProtKB-KW"/>
</dbReference>
<feature type="transmembrane region" description="Helical" evidence="13">
    <location>
        <begin position="531"/>
        <end position="553"/>
    </location>
</feature>
<dbReference type="EMBL" id="HG994369">
    <property type="protein sequence ID" value="CAF1934648.1"/>
    <property type="molecule type" value="Genomic_DNA"/>
</dbReference>
<dbReference type="OMA" id="HSEGIGK"/>
<evidence type="ECO:0000256" key="7">
    <source>
        <dbReference type="ARBA" id="ARBA00022989"/>
    </source>
</evidence>
<comment type="subcellular location">
    <subcellularLocation>
        <location evidence="2">Membrane</location>
        <topology evidence="2">Single-pass membrane protein</topology>
    </subcellularLocation>
</comment>
<gene>
    <name evidence="14" type="ORF">DARMORV10_C05P52620.1</name>
</gene>
<dbReference type="InterPro" id="IPR036396">
    <property type="entry name" value="Cyt_P450_sf"/>
</dbReference>
<dbReference type="GO" id="GO:0016020">
    <property type="term" value="C:membrane"/>
    <property type="evidence" value="ECO:0007669"/>
    <property type="project" value="UniProtKB-SubCell"/>
</dbReference>
<evidence type="ECO:0000256" key="9">
    <source>
        <dbReference type="ARBA" id="ARBA00023004"/>
    </source>
</evidence>
<dbReference type="InterPro" id="IPR017972">
    <property type="entry name" value="Cyt_P450_CS"/>
</dbReference>
<evidence type="ECO:0000256" key="2">
    <source>
        <dbReference type="ARBA" id="ARBA00004167"/>
    </source>
</evidence>
<keyword evidence="4 12" id="KW-0349">Heme</keyword>
<evidence type="ECO:0000256" key="1">
    <source>
        <dbReference type="ARBA" id="ARBA00001971"/>
    </source>
</evidence>
<dbReference type="Proteomes" id="UP001295469">
    <property type="component" value="Chromosome C05"/>
</dbReference>
<evidence type="ECO:0000256" key="10">
    <source>
        <dbReference type="ARBA" id="ARBA00023033"/>
    </source>
</evidence>
<evidence type="ECO:0000256" key="11">
    <source>
        <dbReference type="ARBA" id="ARBA00023136"/>
    </source>
</evidence>